<keyword evidence="1" id="KW-0812">Transmembrane</keyword>
<feature type="transmembrane region" description="Helical" evidence="1">
    <location>
        <begin position="984"/>
        <end position="1008"/>
    </location>
</feature>
<dbReference type="Gene3D" id="3.30.70.1440">
    <property type="entry name" value="Multidrug efflux transporter AcrB pore domain"/>
    <property type="match status" value="1"/>
</dbReference>
<evidence type="ECO:0000256" key="1">
    <source>
        <dbReference type="SAM" id="Phobius"/>
    </source>
</evidence>
<keyword evidence="1" id="KW-0472">Membrane</keyword>
<dbReference type="Gene3D" id="3.30.70.1430">
    <property type="entry name" value="Multidrug efflux transporter AcrB pore domain"/>
    <property type="match status" value="2"/>
</dbReference>
<feature type="transmembrane region" description="Helical" evidence="1">
    <location>
        <begin position="857"/>
        <end position="877"/>
    </location>
</feature>
<proteinExistence type="predicted"/>
<protein>
    <submittedName>
        <fullName evidence="2">Efflux RND transporter permease subunit</fullName>
    </submittedName>
</protein>
<dbReference type="Gene3D" id="1.20.1640.10">
    <property type="entry name" value="Multidrug efflux transporter AcrB transmembrane domain"/>
    <property type="match status" value="2"/>
</dbReference>
<feature type="transmembrane region" description="Helical" evidence="1">
    <location>
        <begin position="525"/>
        <end position="545"/>
    </location>
</feature>
<dbReference type="SUPFAM" id="SSF82714">
    <property type="entry name" value="Multidrug efflux transporter AcrB TolC docking domain, DN and DC subdomains"/>
    <property type="match status" value="2"/>
</dbReference>
<evidence type="ECO:0000313" key="3">
    <source>
        <dbReference type="Proteomes" id="UP000218595"/>
    </source>
</evidence>
<feature type="transmembrane region" description="Helical" evidence="1">
    <location>
        <begin position="390"/>
        <end position="413"/>
    </location>
</feature>
<dbReference type="InterPro" id="IPR027463">
    <property type="entry name" value="AcrB_DN_DC_subdom"/>
</dbReference>
<name>A0ABM7RUF4_9PSED</name>
<dbReference type="InterPro" id="IPR001036">
    <property type="entry name" value="Acrflvin-R"/>
</dbReference>
<gene>
    <name evidence="2" type="ORF">LAB08_R40220</name>
</gene>
<dbReference type="PANTHER" id="PTHR32063">
    <property type="match status" value="1"/>
</dbReference>
<feature type="transmembrane region" description="Helical" evidence="1">
    <location>
        <begin position="337"/>
        <end position="356"/>
    </location>
</feature>
<dbReference type="PRINTS" id="PR00702">
    <property type="entry name" value="ACRIFLAVINRP"/>
</dbReference>
<dbReference type="RefSeq" id="WP_096510051.1">
    <property type="nucleotide sequence ID" value="NZ_AP017423.2"/>
</dbReference>
<feature type="transmembrane region" description="Helical" evidence="1">
    <location>
        <begin position="363"/>
        <end position="384"/>
    </location>
</feature>
<dbReference type="SUPFAM" id="SSF82693">
    <property type="entry name" value="Multidrug efflux transporter AcrB pore domain, PN1, PN2, PC1 and PC2 subdomains"/>
    <property type="match status" value="2"/>
</dbReference>
<sequence length="1036" mass="112967">MSNFNLTDWALRHRAIVLFMLLIVAVAGAFSFTRLGQLEDPNFSVPSMTAMVIWPGATAQQLQDQVLNRMEKKFEQIDNFEKVVTYARQGYAGMTLTVRGGTSKADQREAWYQARKKLNDLSLEMPDGVIGPILNDEYGDVYGLMYAVKGDGIGHAELSDAAEDIKRQMLKVPMVKKIDLIGKQAKRVYVEFSHERLAALGITPLAIAESLKSQNAMLPAGQIDTHGDRVMVRVSGQFASEEAIRNVPISAGGRLIKLGDVATVTRGFEDPPTYTVRHNGQPVLMLGITMTSDGNIVDLGKAMDTAVAKIQSELAHGVELELVADQPTTVRDAILDFGRALVEALVIVIAVSLASLGWRAGLVVAATVPLVLGGVALVMLAMGWNLERISLGSLIIALGLLVDDAIIAIEMMVAKMETGMDRVKAAAFSYQSTAMPRLTGALITVVGFLPIGLSKSTTGEYAGGIFWIVGAAVLFSWICSGIFTPYLAVKMLPNDLGKHQHADPHDTKFYRSLRRLIDAAIERRWVVIGATVGALVLALACIKLVPQQFFPNSSRPELVIDLRVKEGSSFAATTEQVKHMEAVLAKDEDVRFYTAYTGAGAPRFYLSLNPELPNPGFAQFVVMTKDLDARERVRARLVDSANQQFPQAWIRVTRLELGPPVGYPVQFRVVGPDTQVVRKIARDVEKVVASNQKVRDLQLDWNDPVRTLKVELDQDKASALGLTPADVSLATQTVMNGATLSQLREREDLIDIVARAVPEERLNLDTLKNINLYTRQGTVVPLSQVAQVRAELEEPVLWRRNRDMAITVRADVKDGEQGVSVTQEILPLLKDIEAKLPTGYRIDVGGAVEESDKANKALVAVAPLMLVTILLLLMLQLQNFSRMWMVMLTAPLGLIGVVPALLVFQSPLGFVAILGIIALGGMIMRNAVILIDQIQIEIAEGRDPWNAVLDAAIHRARPVMLTALATVLAMIPLTRSVFWGPMAIAIMGGLTVATLLTIFFVPALYAAWFKVRRGKSTDTGQVIADSSLCTSPAAPR</sequence>
<feature type="transmembrane region" description="Helical" evidence="1">
    <location>
        <begin position="465"/>
        <end position="489"/>
    </location>
</feature>
<feature type="transmembrane region" description="Helical" evidence="1">
    <location>
        <begin position="959"/>
        <end position="978"/>
    </location>
</feature>
<organism evidence="2 3">
    <name type="scientific">Pseudomonas izuensis</name>
    <dbReference type="NCBI Taxonomy" id="2684212"/>
    <lineage>
        <taxon>Bacteria</taxon>
        <taxon>Pseudomonadati</taxon>
        <taxon>Pseudomonadota</taxon>
        <taxon>Gammaproteobacteria</taxon>
        <taxon>Pseudomonadales</taxon>
        <taxon>Pseudomonadaceae</taxon>
        <taxon>Pseudomonas</taxon>
    </lineage>
</organism>
<dbReference type="Proteomes" id="UP000218595">
    <property type="component" value="Chromosome"/>
</dbReference>
<dbReference type="Gene3D" id="3.30.70.1320">
    <property type="entry name" value="Multidrug efflux transporter AcrB pore domain like"/>
    <property type="match status" value="1"/>
</dbReference>
<keyword evidence="1" id="KW-1133">Transmembrane helix</keyword>
<feature type="transmembrane region" description="Helical" evidence="1">
    <location>
        <begin position="434"/>
        <end position="453"/>
    </location>
</feature>
<dbReference type="SUPFAM" id="SSF82866">
    <property type="entry name" value="Multidrug efflux transporter AcrB transmembrane domain"/>
    <property type="match status" value="2"/>
</dbReference>
<keyword evidence="3" id="KW-1185">Reference proteome</keyword>
<evidence type="ECO:0000313" key="2">
    <source>
        <dbReference type="EMBL" id="BCX69380.1"/>
    </source>
</evidence>
<dbReference type="EMBL" id="AP017423">
    <property type="protein sequence ID" value="BCX69380.1"/>
    <property type="molecule type" value="Genomic_DNA"/>
</dbReference>
<reference evidence="2 3" key="1">
    <citation type="submission" date="2016-04" db="EMBL/GenBank/DDBJ databases">
        <title>Complete genome sequence of Pseudomonas sp. LAB-08 isolated from TCE contaminated aquifer soil.</title>
        <authorList>
            <person name="Dohra H."/>
            <person name="Suzuki K."/>
            <person name="Fatma A."/>
            <person name="Inuzuka Y."/>
            <person name="Honjo M."/>
            <person name="Tashiro Y."/>
            <person name="Futamata H."/>
        </authorList>
    </citation>
    <scope>NUCLEOTIDE SEQUENCE [LARGE SCALE GENOMIC DNA]</scope>
    <source>
        <strain evidence="2 3">LAB-08</strain>
    </source>
</reference>
<dbReference type="Gene3D" id="3.30.2090.10">
    <property type="entry name" value="Multidrug efflux transporter AcrB TolC docking domain, DN and DC subdomains"/>
    <property type="match status" value="2"/>
</dbReference>
<accession>A0ABM7RUF4</accession>
<dbReference type="PANTHER" id="PTHR32063:SF18">
    <property type="entry name" value="CATION EFFLUX SYSTEM PROTEIN"/>
    <property type="match status" value="1"/>
</dbReference>
<dbReference type="Pfam" id="PF00873">
    <property type="entry name" value="ACR_tran"/>
    <property type="match status" value="1"/>
</dbReference>